<protein>
    <submittedName>
        <fullName evidence="5">Uncharacterized protein</fullName>
    </submittedName>
</protein>
<dbReference type="Proteomes" id="UP001153148">
    <property type="component" value="Unassembled WGS sequence"/>
</dbReference>
<dbReference type="PANTHER" id="PTHR14396:SF10">
    <property type="entry name" value="CLASPIN"/>
    <property type="match status" value="1"/>
</dbReference>
<keyword evidence="6" id="KW-1185">Reference proteome</keyword>
<dbReference type="EMBL" id="CAJPIN010030646">
    <property type="protein sequence ID" value="CAG2063992.1"/>
    <property type="molecule type" value="Genomic_DNA"/>
</dbReference>
<keyword evidence="3" id="KW-0539">Nucleus</keyword>
<comment type="caution">
    <text evidence="5">The sequence shown here is derived from an EMBL/GenBank/DDBJ whole genome shotgun (WGS) entry which is preliminary data.</text>
</comment>
<evidence type="ECO:0000256" key="3">
    <source>
        <dbReference type="ARBA" id="ARBA00023242"/>
    </source>
</evidence>
<feature type="compositionally biased region" description="Basic residues" evidence="4">
    <location>
        <begin position="121"/>
        <end position="130"/>
    </location>
</feature>
<comment type="subcellular location">
    <subcellularLocation>
        <location evidence="1">Nucleus</location>
    </subcellularLocation>
</comment>
<feature type="non-terminal residue" evidence="5">
    <location>
        <position position="227"/>
    </location>
</feature>
<keyword evidence="2" id="KW-0597">Phosphoprotein</keyword>
<reference evidence="5" key="1">
    <citation type="submission" date="2021-03" db="EMBL/GenBank/DDBJ databases">
        <authorList>
            <person name="Tran Van P."/>
        </authorList>
    </citation>
    <scope>NUCLEOTIDE SEQUENCE</scope>
</reference>
<sequence length="227" mass="25851">KKVSTLVDTTDPIDSDSEILGLCSGQFVSQPVDLASLEEEEERDANFAQILNTQSNSQLEDSQDKFRLNLSNDFLSPVKTVQQLTPLVQPSRESTPNTFLKIISTDDKEVSMFKAVESSFRPKKKTKKFNKKLEFSDEENEDSGSSNSEDSDYIKLVEYDSEENEVHISDDKSRLATDFFEKEAELSESDWGSEDEDEKDLDQLESEDGDDEQLDQTQLKEQLDKIH</sequence>
<feature type="region of interest" description="Disordered" evidence="4">
    <location>
        <begin position="121"/>
        <end position="154"/>
    </location>
</feature>
<evidence type="ECO:0000256" key="2">
    <source>
        <dbReference type="ARBA" id="ARBA00022553"/>
    </source>
</evidence>
<evidence type="ECO:0000256" key="4">
    <source>
        <dbReference type="SAM" id="MobiDB-lite"/>
    </source>
</evidence>
<organism evidence="5 6">
    <name type="scientific">Timema podura</name>
    <name type="common">Walking stick</name>
    <dbReference type="NCBI Taxonomy" id="61482"/>
    <lineage>
        <taxon>Eukaryota</taxon>
        <taxon>Metazoa</taxon>
        <taxon>Ecdysozoa</taxon>
        <taxon>Arthropoda</taxon>
        <taxon>Hexapoda</taxon>
        <taxon>Insecta</taxon>
        <taxon>Pterygota</taxon>
        <taxon>Neoptera</taxon>
        <taxon>Polyneoptera</taxon>
        <taxon>Phasmatodea</taxon>
        <taxon>Timematodea</taxon>
        <taxon>Timematoidea</taxon>
        <taxon>Timematidae</taxon>
        <taxon>Timema</taxon>
    </lineage>
</organism>
<proteinExistence type="predicted"/>
<name>A0ABN7P8C7_TIMPD</name>
<evidence type="ECO:0000313" key="6">
    <source>
        <dbReference type="Proteomes" id="UP001153148"/>
    </source>
</evidence>
<gene>
    <name evidence="5" type="ORF">TPAB3V08_LOCUS10939</name>
</gene>
<dbReference type="InterPro" id="IPR024146">
    <property type="entry name" value="Claspin"/>
</dbReference>
<evidence type="ECO:0000256" key="1">
    <source>
        <dbReference type="ARBA" id="ARBA00004123"/>
    </source>
</evidence>
<dbReference type="PANTHER" id="PTHR14396">
    <property type="entry name" value="CLASPIN"/>
    <property type="match status" value="1"/>
</dbReference>
<evidence type="ECO:0000313" key="5">
    <source>
        <dbReference type="EMBL" id="CAG2063992.1"/>
    </source>
</evidence>
<feature type="region of interest" description="Disordered" evidence="4">
    <location>
        <begin position="184"/>
        <end position="227"/>
    </location>
</feature>
<feature type="compositionally biased region" description="Acidic residues" evidence="4">
    <location>
        <begin position="186"/>
        <end position="214"/>
    </location>
</feature>
<accession>A0ABN7P8C7</accession>
<feature type="non-terminal residue" evidence="5">
    <location>
        <position position="1"/>
    </location>
</feature>